<protein>
    <submittedName>
        <fullName evidence="3">Methionine synthase</fullName>
    </submittedName>
</protein>
<evidence type="ECO:0000313" key="3">
    <source>
        <dbReference type="EMBL" id="GAA4945352.1"/>
    </source>
</evidence>
<dbReference type="InterPro" id="IPR002629">
    <property type="entry name" value="Met_Synth_C/arc"/>
</dbReference>
<gene>
    <name evidence="3" type="ORF">GCM10023205_01250</name>
</gene>
<dbReference type="Proteomes" id="UP001500466">
    <property type="component" value="Unassembled WGS sequence"/>
</dbReference>
<dbReference type="SUPFAM" id="SSF51726">
    <property type="entry name" value="UROD/MetE-like"/>
    <property type="match status" value="1"/>
</dbReference>
<comment type="caution">
    <text evidence="3">The sequence shown here is derived from an EMBL/GenBank/DDBJ whole genome shotgun (WGS) entry which is preliminary data.</text>
</comment>
<reference evidence="4" key="1">
    <citation type="journal article" date="2019" name="Int. J. Syst. Evol. Microbiol.">
        <title>The Global Catalogue of Microorganisms (GCM) 10K type strain sequencing project: providing services to taxonomists for standard genome sequencing and annotation.</title>
        <authorList>
            <consortium name="The Broad Institute Genomics Platform"/>
            <consortium name="The Broad Institute Genome Sequencing Center for Infectious Disease"/>
            <person name="Wu L."/>
            <person name="Ma J."/>
        </authorList>
    </citation>
    <scope>NUCLEOTIDE SEQUENCE [LARGE SCALE GENOMIC DNA]</scope>
    <source>
        <strain evidence="4">JCM 17986</strain>
    </source>
</reference>
<evidence type="ECO:0000256" key="1">
    <source>
        <dbReference type="SAM" id="MobiDB-lite"/>
    </source>
</evidence>
<keyword evidence="4" id="KW-1185">Reference proteome</keyword>
<accession>A0ABP9GJ22</accession>
<organism evidence="3 4">
    <name type="scientific">Yinghuangia aomiensis</name>
    <dbReference type="NCBI Taxonomy" id="676205"/>
    <lineage>
        <taxon>Bacteria</taxon>
        <taxon>Bacillati</taxon>
        <taxon>Actinomycetota</taxon>
        <taxon>Actinomycetes</taxon>
        <taxon>Kitasatosporales</taxon>
        <taxon>Streptomycetaceae</taxon>
        <taxon>Yinghuangia</taxon>
    </lineage>
</organism>
<dbReference type="CDD" id="cd03310">
    <property type="entry name" value="CIMS_like"/>
    <property type="match status" value="1"/>
</dbReference>
<name>A0ABP9GJ22_9ACTN</name>
<feature type="compositionally biased region" description="Low complexity" evidence="1">
    <location>
        <begin position="1"/>
        <end position="10"/>
    </location>
</feature>
<proteinExistence type="predicted"/>
<dbReference type="InterPro" id="IPR038071">
    <property type="entry name" value="UROD/MetE-like_sf"/>
</dbReference>
<dbReference type="Gene3D" id="3.20.20.210">
    <property type="match status" value="1"/>
</dbReference>
<dbReference type="EMBL" id="BAABHS010000001">
    <property type="protein sequence ID" value="GAA4945352.1"/>
    <property type="molecule type" value="Genomic_DNA"/>
</dbReference>
<sequence length="369" mass="38504">MTTTPDATPTPASPSPYPWLPASATGVGSLPGTDAREAVRLVVGELGQFPHLPELPDRGVGADLTGRGAGLLVDLFAEVQPSGWRFADRPGRDHRRAVSWLREDLDALEEFTQGYRGPLKVQVAGPWTLAATIELAHGDKALADPGACRDITGSLAEGLRNHLADLRKRVPGAEFVVQFDEPALPGVLAGTVPTASGFGKLRAIDKGVVRDALATVVDAVRGPAAVHSCAPNVPIGLLRQAGVKAVSLDFSLLRDRDEEAIGEAVESGVGFLFGIIPSLPPAPVSARVANRATTRGNTGAGARPLSDPAGTVRGVKTLWQRLGFRPEQLGAAVVVTPACGLAGADPAWVRRVLKHSVEAAQVLHEAPES</sequence>
<dbReference type="RefSeq" id="WP_345673205.1">
    <property type="nucleotide sequence ID" value="NZ_BAABHS010000001.1"/>
</dbReference>
<evidence type="ECO:0000259" key="2">
    <source>
        <dbReference type="Pfam" id="PF01717"/>
    </source>
</evidence>
<dbReference type="Pfam" id="PF01717">
    <property type="entry name" value="Meth_synt_2"/>
    <property type="match status" value="1"/>
</dbReference>
<evidence type="ECO:0000313" key="4">
    <source>
        <dbReference type="Proteomes" id="UP001500466"/>
    </source>
</evidence>
<feature type="domain" description="Cobalamin-independent methionine synthase MetE C-terminal/archaeal" evidence="2">
    <location>
        <begin position="25"/>
        <end position="361"/>
    </location>
</feature>
<feature type="region of interest" description="Disordered" evidence="1">
    <location>
        <begin position="1"/>
        <end position="20"/>
    </location>
</feature>